<dbReference type="AlphaFoldDB" id="A0A699GXE8"/>
<dbReference type="EMBL" id="BKCJ010065443">
    <property type="protein sequence ID" value="GEW60233.1"/>
    <property type="molecule type" value="Genomic_DNA"/>
</dbReference>
<protein>
    <submittedName>
        <fullName evidence="2">Uncharacterized protein</fullName>
    </submittedName>
</protein>
<accession>A0A699GXE8</accession>
<feature type="compositionally biased region" description="Acidic residues" evidence="1">
    <location>
        <begin position="152"/>
        <end position="179"/>
    </location>
</feature>
<feature type="compositionally biased region" description="Basic and acidic residues" evidence="1">
    <location>
        <begin position="591"/>
        <end position="606"/>
    </location>
</feature>
<proteinExistence type="predicted"/>
<feature type="compositionally biased region" description="Basic and acidic residues" evidence="1">
    <location>
        <begin position="566"/>
        <end position="584"/>
    </location>
</feature>
<gene>
    <name evidence="2" type="ORF">Tci_232209</name>
</gene>
<feature type="compositionally biased region" description="Basic and acidic residues" evidence="1">
    <location>
        <begin position="191"/>
        <end position="203"/>
    </location>
</feature>
<evidence type="ECO:0000313" key="2">
    <source>
        <dbReference type="EMBL" id="GEW60233.1"/>
    </source>
</evidence>
<feature type="compositionally biased region" description="Basic and acidic residues" evidence="1">
    <location>
        <begin position="109"/>
        <end position="120"/>
    </location>
</feature>
<reference evidence="2" key="1">
    <citation type="journal article" date="2019" name="Sci. Rep.">
        <title>Draft genome of Tanacetum cinerariifolium, the natural source of mosquito coil.</title>
        <authorList>
            <person name="Yamashiro T."/>
            <person name="Shiraishi A."/>
            <person name="Satake H."/>
            <person name="Nakayama K."/>
        </authorList>
    </citation>
    <scope>NUCLEOTIDE SEQUENCE</scope>
</reference>
<feature type="region of interest" description="Disordered" evidence="1">
    <location>
        <begin position="566"/>
        <end position="648"/>
    </location>
</feature>
<comment type="caution">
    <text evidence="2">The sequence shown here is derived from an EMBL/GenBank/DDBJ whole genome shotgun (WGS) entry which is preliminary data.</text>
</comment>
<name>A0A699GXE8_TANCI</name>
<feature type="region of interest" description="Disordered" evidence="1">
    <location>
        <begin position="23"/>
        <end position="72"/>
    </location>
</feature>
<feature type="region of interest" description="Disordered" evidence="1">
    <location>
        <begin position="88"/>
        <end position="208"/>
    </location>
</feature>
<evidence type="ECO:0000256" key="1">
    <source>
        <dbReference type="SAM" id="MobiDB-lite"/>
    </source>
</evidence>
<sequence length="648" mass="73034">MLESKAYKTYYAFAFREKIPKPKYVQKKADSDTTPKTKPVQATKGTRIKTKAKVAKSDKKKQPTKKPKAKGLAVLSEVALTEAEQLKMATKRSKKDFHISHGSGSGDGVDTRSKVPDEQQQKTSGADEGTYTIPGVPDVPMYASKRDKESWGDSDEEDDDENDFKEEADINDDDSDDNDVIPNPNKTNVDQTEHKEEDVDERVQTPLDYELADDEKIHNEEIINDEEEDGVTKELYDDLNVNLGNKDTEMKNVDQGALEQQNASHLSGFKQKEEDAHVTLTPVLDTQKTKGPTEFSFVSSDFTSKLLNLDNPSSADNEIASLMDTTAYHATTIPKITSSFDTPTPPPPTFFNPLQQEATPTTSEAITSFTTLSDFASVFKFNERVTNLEKGLSEIKQVDQYAQTLSFIPAIVDRYMDNKLREAINKAIQAYNFDCREEAQAEKREYIEFVDSMARTIIKEEVNAQLPQILPQAISDVATSVIEKNVIESLETAVLTRSSSQPQSSYEVTATLSEFELTKILIDKMEKNKSFDVVDYKRELYNALIKSYNTDKNIFKSYGEVFSLKRSRDERDKDRDPSTRLNRETKRRKSSKDAESSRDSRSKEKNSSSTSKEASQSRHKSFGKSAHAEEPSHIVEDSGKQKDQEFVT</sequence>
<feature type="compositionally biased region" description="Basic and acidic residues" evidence="1">
    <location>
        <begin position="626"/>
        <end position="648"/>
    </location>
</feature>
<organism evidence="2">
    <name type="scientific">Tanacetum cinerariifolium</name>
    <name type="common">Dalmatian daisy</name>
    <name type="synonym">Chrysanthemum cinerariifolium</name>
    <dbReference type="NCBI Taxonomy" id="118510"/>
    <lineage>
        <taxon>Eukaryota</taxon>
        <taxon>Viridiplantae</taxon>
        <taxon>Streptophyta</taxon>
        <taxon>Embryophyta</taxon>
        <taxon>Tracheophyta</taxon>
        <taxon>Spermatophyta</taxon>
        <taxon>Magnoliopsida</taxon>
        <taxon>eudicotyledons</taxon>
        <taxon>Gunneridae</taxon>
        <taxon>Pentapetalae</taxon>
        <taxon>asterids</taxon>
        <taxon>campanulids</taxon>
        <taxon>Asterales</taxon>
        <taxon>Asteraceae</taxon>
        <taxon>Asteroideae</taxon>
        <taxon>Anthemideae</taxon>
        <taxon>Anthemidinae</taxon>
        <taxon>Tanacetum</taxon>
    </lineage>
</organism>